<comment type="caution">
    <text evidence="2">The sequence shown here is derived from an EMBL/GenBank/DDBJ whole genome shotgun (WGS) entry which is preliminary data.</text>
</comment>
<keyword evidence="3" id="KW-1185">Reference proteome</keyword>
<sequence length="119" mass="13781">MTTEELIPVKKVGLKNHCPECFSKDGLQLTFKQKFVETSFYKSITNHVSQEIFCNTCNSIIYPERWTDDIERVFAYHQKAFAPKPASKSFKKIFWILLIVGLIIAFALAFLAIFNLEKL</sequence>
<dbReference type="EMBL" id="SIRT01000007">
    <property type="protein sequence ID" value="TBN03338.1"/>
    <property type="molecule type" value="Genomic_DNA"/>
</dbReference>
<name>A0A4V2JA21_9FLAO</name>
<organism evidence="2 3">
    <name type="scientific">Hyunsoonleella flava</name>
    <dbReference type="NCBI Taxonomy" id="2527939"/>
    <lineage>
        <taxon>Bacteria</taxon>
        <taxon>Pseudomonadati</taxon>
        <taxon>Bacteroidota</taxon>
        <taxon>Flavobacteriia</taxon>
        <taxon>Flavobacteriales</taxon>
        <taxon>Flavobacteriaceae</taxon>
    </lineage>
</organism>
<accession>A0A4V2JA21</accession>
<feature type="transmembrane region" description="Helical" evidence="1">
    <location>
        <begin position="93"/>
        <end position="114"/>
    </location>
</feature>
<keyword evidence="1" id="KW-0812">Transmembrane</keyword>
<dbReference type="RefSeq" id="WP_130964409.1">
    <property type="nucleotide sequence ID" value="NZ_SIRT01000007.1"/>
</dbReference>
<keyword evidence="1" id="KW-0472">Membrane</keyword>
<gene>
    <name evidence="2" type="ORF">EYD45_10045</name>
</gene>
<reference evidence="2 3" key="1">
    <citation type="submission" date="2019-02" db="EMBL/GenBank/DDBJ databases">
        <title>Hyunsoonleella sp., isolated from marine sediment.</title>
        <authorList>
            <person name="Liu B.-T."/>
        </authorList>
    </citation>
    <scope>NUCLEOTIDE SEQUENCE [LARGE SCALE GENOMIC DNA]</scope>
    <source>
        <strain evidence="2 3">T58</strain>
    </source>
</reference>
<proteinExistence type="predicted"/>
<dbReference type="AlphaFoldDB" id="A0A4V2JA21"/>
<dbReference type="Proteomes" id="UP000291142">
    <property type="component" value="Unassembled WGS sequence"/>
</dbReference>
<keyword evidence="1" id="KW-1133">Transmembrane helix</keyword>
<evidence type="ECO:0000313" key="2">
    <source>
        <dbReference type="EMBL" id="TBN03338.1"/>
    </source>
</evidence>
<protein>
    <submittedName>
        <fullName evidence="2">Uncharacterized protein</fullName>
    </submittedName>
</protein>
<evidence type="ECO:0000256" key="1">
    <source>
        <dbReference type="SAM" id="Phobius"/>
    </source>
</evidence>
<evidence type="ECO:0000313" key="3">
    <source>
        <dbReference type="Proteomes" id="UP000291142"/>
    </source>
</evidence>
<dbReference type="OrthoDB" id="1139350at2"/>